<organism evidence="11 12">
    <name type="scientific">Zancudomyces culisetae</name>
    <name type="common">Gut fungus</name>
    <name type="synonym">Smittium culisetae</name>
    <dbReference type="NCBI Taxonomy" id="1213189"/>
    <lineage>
        <taxon>Eukaryota</taxon>
        <taxon>Fungi</taxon>
        <taxon>Fungi incertae sedis</taxon>
        <taxon>Zoopagomycota</taxon>
        <taxon>Kickxellomycotina</taxon>
        <taxon>Harpellomycetes</taxon>
        <taxon>Harpellales</taxon>
        <taxon>Legeriomycetaceae</taxon>
        <taxon>Zancudomyces</taxon>
    </lineage>
</organism>
<comment type="function">
    <text evidence="9">Allows the formation of correctly charged Gln-tRNA(Gln) through the transamidation of misacylated Glu-tRNA(Gln) in the mitochondria. The reaction takes place in the presence of glutamine and ATP through an activated gamma-phospho-Glu-tRNA(Gln).</text>
</comment>
<dbReference type="Gene3D" id="3.90.1300.10">
    <property type="entry name" value="Amidase signature (AS) domain"/>
    <property type="match status" value="1"/>
</dbReference>
<dbReference type="Pfam" id="PF03162">
    <property type="entry name" value="Y_phosphatase2"/>
    <property type="match status" value="1"/>
</dbReference>
<dbReference type="GO" id="GO:0005524">
    <property type="term" value="F:ATP binding"/>
    <property type="evidence" value="ECO:0007669"/>
    <property type="project" value="UniProtKB-KW"/>
</dbReference>
<keyword evidence="2 9" id="KW-0436">Ligase</keyword>
<feature type="domain" description="Amidase" evidence="10">
    <location>
        <begin position="221"/>
        <end position="309"/>
    </location>
</feature>
<evidence type="ECO:0000256" key="2">
    <source>
        <dbReference type="ARBA" id="ARBA00022598"/>
    </source>
</evidence>
<feature type="active site" description="Charge relay system" evidence="9">
    <location>
        <position position="245"/>
    </location>
</feature>
<dbReference type="SUPFAM" id="SSF52799">
    <property type="entry name" value="(Phosphotyrosine protein) phosphatases II"/>
    <property type="match status" value="1"/>
</dbReference>
<dbReference type="InterPro" id="IPR020428">
    <property type="entry name" value="PFA-DSPs"/>
</dbReference>
<evidence type="ECO:0000313" key="11">
    <source>
        <dbReference type="EMBL" id="OMH79823.1"/>
    </source>
</evidence>
<evidence type="ECO:0000256" key="7">
    <source>
        <dbReference type="ARBA" id="ARBA00047562"/>
    </source>
</evidence>
<dbReference type="AlphaFoldDB" id="A0A1R1PFY3"/>
<reference evidence="12" key="1">
    <citation type="submission" date="2017-01" db="EMBL/GenBank/DDBJ databases">
        <authorList>
            <person name="Wang Y."/>
            <person name="White M."/>
            <person name="Kvist S."/>
            <person name="Moncalvo J.-M."/>
        </authorList>
    </citation>
    <scope>NUCLEOTIDE SEQUENCE [LARGE SCALE GENOMIC DNA]</scope>
    <source>
        <strain evidence="12">COL-18-3</strain>
    </source>
</reference>
<evidence type="ECO:0000256" key="1">
    <source>
        <dbReference type="ARBA" id="ARBA00008069"/>
    </source>
</evidence>
<dbReference type="Gene3D" id="3.90.190.10">
    <property type="entry name" value="Protein tyrosine phosphatase superfamily"/>
    <property type="match status" value="1"/>
</dbReference>
<evidence type="ECO:0000256" key="5">
    <source>
        <dbReference type="ARBA" id="ARBA00022917"/>
    </source>
</evidence>
<comment type="catalytic activity">
    <reaction evidence="6 9">
        <text>L-glutamyl-tRNA(Gln) + L-glutamine + ATP + H2O = L-glutaminyl-tRNA(Gln) + L-glutamate + ADP + phosphate + H(+)</text>
        <dbReference type="Rhea" id="RHEA:17521"/>
        <dbReference type="Rhea" id="RHEA-COMP:9681"/>
        <dbReference type="Rhea" id="RHEA-COMP:9684"/>
        <dbReference type="ChEBI" id="CHEBI:15377"/>
        <dbReference type="ChEBI" id="CHEBI:15378"/>
        <dbReference type="ChEBI" id="CHEBI:29985"/>
        <dbReference type="ChEBI" id="CHEBI:30616"/>
        <dbReference type="ChEBI" id="CHEBI:43474"/>
        <dbReference type="ChEBI" id="CHEBI:58359"/>
        <dbReference type="ChEBI" id="CHEBI:78520"/>
        <dbReference type="ChEBI" id="CHEBI:78521"/>
        <dbReference type="ChEBI" id="CHEBI:456216"/>
        <dbReference type="EC" id="6.3.5.7"/>
    </reaction>
</comment>
<keyword evidence="11" id="KW-0808">Transferase</keyword>
<accession>A0A1R1PFY3</accession>
<proteinExistence type="inferred from homology"/>
<comment type="subunit">
    <text evidence="9">Subunit of the heterotrimeric GatCAB amidotransferase (AdT) complex, composed of A, B and C subunits.</text>
</comment>
<dbReference type="EC" id="6.3.5.7" evidence="9"/>
<dbReference type="InterPro" id="IPR029021">
    <property type="entry name" value="Prot-tyrosine_phosphatase-like"/>
</dbReference>
<keyword evidence="3 9" id="KW-0547">Nucleotide-binding</keyword>
<name>A0A1R1PFY3_ZANCU</name>
<evidence type="ECO:0000313" key="12">
    <source>
        <dbReference type="Proteomes" id="UP000188320"/>
    </source>
</evidence>
<dbReference type="GO" id="GO:0052848">
    <property type="term" value="F:inositol-3,5-bisdiphosphate-2,3,4,6-tetrakisphosphate 5-diphosphatase activity"/>
    <property type="evidence" value="ECO:0007669"/>
    <property type="project" value="RHEA"/>
</dbReference>
<protein>
    <recommendedName>
        <fullName evidence="9">Glutamyl-tRNA(Gln) amidotransferase subunit A, mitochondrial</fullName>
        <shortName evidence="9">Glu-AdT subunit A</shortName>
        <ecNumber evidence="9">6.3.5.7</ecNumber>
    </recommendedName>
</protein>
<feature type="active site" description="Acyl-ester intermediate" evidence="9">
    <location>
        <position position="376"/>
    </location>
</feature>
<sequence length="729" mass="79773">MDTIKDHNTTRNDPTDEPNHALIVPPLNFSMIMPGIYRSGFPSVKNHQFLLELGLKSIIYVSDSKCLDYHTTFCQDNNIEFTHYKVKLNNEPFKEMEQAAVCKIITKMLDTRNHPILVHCDRGVRRTGWITTKLHERIQHTTKSQDNAQSANLQSVIKRHSSTKCSESANNDRISSIIKTLDRIYTKLEDPKASYNSIIDLREKEQVVQDYASFLKQIDTKSENDTRSLQRKQSESVEGKTLFVKGNYSTKGEPTTCGSKALFGYDSPISATVVDLLENSGALILGKTNLDEFGMGSSTTFSAYGPTKHFLKTNDGLEAVNKLKKHVDVGEITSNETQNSVNLEEDRCSGGSSGGSAVVVGAGLCNAALGSDTGGSVRLPASWCGVVGFKPSYGQCSRYGLVEYASSLDTVGILGESVSTTRAVYKTMAKYDSKDMSCLPEKARSALERLYNSTKGSNSVASDHEKPNLKGIRVGIPQEYYIKELSESVVQAWKHTSKILEQMGAEVVKVSLPHTKYALSTYYTIAPAEASSNLARYDGIRYGYKHTDEIPDEASGTSSTSSSSYAAGRSFMNKYAYTRAMGLGPEVQRRIMLGTFVLSVGTLRCKNPTESAVDLLLVPTGCSTAPPLSAFSAGDHENKSASSDYILHSYVNDVMTVPSSLAGLPSISIPVGISKTDGFPIGLQLISQFGNDDSVLDVALKLEQALLNQNTHEQDLFGNYLPLVPKIFH</sequence>
<comment type="catalytic activity">
    <reaction evidence="8">
        <text>6-diphospho-1D-myo-inositol pentakisphosphate + H2O = 1D-myo-inositol hexakisphosphate + phosphate + H(+)</text>
        <dbReference type="Rhea" id="RHEA:79703"/>
        <dbReference type="ChEBI" id="CHEBI:15377"/>
        <dbReference type="ChEBI" id="CHEBI:15378"/>
        <dbReference type="ChEBI" id="CHEBI:43474"/>
        <dbReference type="ChEBI" id="CHEBI:58130"/>
        <dbReference type="ChEBI" id="CHEBI:230534"/>
        <dbReference type="EC" id="3.6.1.52"/>
    </reaction>
    <physiologicalReaction direction="left-to-right" evidence="8">
        <dbReference type="Rhea" id="RHEA:79704"/>
    </physiologicalReaction>
</comment>
<dbReference type="EMBL" id="LSSK01001400">
    <property type="protein sequence ID" value="OMH79823.1"/>
    <property type="molecule type" value="Genomic_DNA"/>
</dbReference>
<evidence type="ECO:0000256" key="3">
    <source>
        <dbReference type="ARBA" id="ARBA00022741"/>
    </source>
</evidence>
<dbReference type="OrthoDB" id="421993at2759"/>
<dbReference type="GO" id="GO:0030956">
    <property type="term" value="C:glutamyl-tRNA(Gln) amidotransferase complex"/>
    <property type="evidence" value="ECO:0007669"/>
    <property type="project" value="UniProtKB-UniRule"/>
</dbReference>
<dbReference type="Pfam" id="PF01425">
    <property type="entry name" value="Amidase"/>
    <property type="match status" value="2"/>
</dbReference>
<evidence type="ECO:0000256" key="8">
    <source>
        <dbReference type="ARBA" id="ARBA00048424"/>
    </source>
</evidence>
<dbReference type="PROSITE" id="PS00383">
    <property type="entry name" value="TYR_PHOSPHATASE_1"/>
    <property type="match status" value="1"/>
</dbReference>
<feature type="domain" description="Amidase" evidence="10">
    <location>
        <begin position="336"/>
        <end position="696"/>
    </location>
</feature>
<dbReference type="GO" id="GO:0032543">
    <property type="term" value="P:mitochondrial translation"/>
    <property type="evidence" value="ECO:0007669"/>
    <property type="project" value="UniProtKB-UniRule"/>
</dbReference>
<dbReference type="GO" id="GO:0016740">
    <property type="term" value="F:transferase activity"/>
    <property type="evidence" value="ECO:0007669"/>
    <property type="project" value="UniProtKB-KW"/>
</dbReference>
<dbReference type="PRINTS" id="PR01911">
    <property type="entry name" value="PFDSPHPHTASE"/>
</dbReference>
<keyword evidence="5 9" id="KW-0648">Protein biosynthesis</keyword>
<comment type="catalytic activity">
    <reaction evidence="7">
        <text>3,5-bis(diphospho)-1D-myo-inositol 1,2,4,6-tetrakisphosphate + H2O = 3-diphospho-1D-myo-inositol 1,2,4,5,6-pentakisphosphate + phosphate + 2 H(+)</text>
        <dbReference type="Rhea" id="RHEA:56312"/>
        <dbReference type="ChEBI" id="CHEBI:15377"/>
        <dbReference type="ChEBI" id="CHEBI:15378"/>
        <dbReference type="ChEBI" id="CHEBI:43474"/>
        <dbReference type="ChEBI" id="CHEBI:140372"/>
        <dbReference type="ChEBI" id="CHEBI:140374"/>
        <dbReference type="EC" id="3.6.1.52"/>
    </reaction>
    <physiologicalReaction direction="left-to-right" evidence="7">
        <dbReference type="Rhea" id="RHEA:56313"/>
    </physiologicalReaction>
</comment>
<gene>
    <name evidence="11" type="ORF">AX774_g6752</name>
</gene>
<comment type="caution">
    <text evidence="11">The sequence shown here is derived from an EMBL/GenBank/DDBJ whole genome shotgun (WGS) entry which is preliminary data.</text>
</comment>
<evidence type="ECO:0000256" key="9">
    <source>
        <dbReference type="HAMAP-Rule" id="MF_03150"/>
    </source>
</evidence>
<dbReference type="GO" id="GO:0016791">
    <property type="term" value="F:phosphatase activity"/>
    <property type="evidence" value="ECO:0007669"/>
    <property type="project" value="InterPro"/>
</dbReference>
<feature type="active site" description="Charge relay system" evidence="9">
    <location>
        <position position="352"/>
    </location>
</feature>
<dbReference type="InterPro" id="IPR020556">
    <property type="entry name" value="Amidase_CS"/>
</dbReference>
<dbReference type="InterPro" id="IPR023631">
    <property type="entry name" value="Amidase_dom"/>
</dbReference>
<evidence type="ECO:0000259" key="10">
    <source>
        <dbReference type="Pfam" id="PF01425"/>
    </source>
</evidence>
<dbReference type="InterPro" id="IPR004861">
    <property type="entry name" value="Siw14-like"/>
</dbReference>
<dbReference type="GO" id="GO:0005739">
    <property type="term" value="C:mitochondrion"/>
    <property type="evidence" value="ECO:0007669"/>
    <property type="project" value="UniProtKB-SubCell"/>
</dbReference>
<evidence type="ECO:0000256" key="4">
    <source>
        <dbReference type="ARBA" id="ARBA00022840"/>
    </source>
</evidence>
<dbReference type="PANTHER" id="PTHR11895:SF7">
    <property type="entry name" value="GLUTAMYL-TRNA(GLN) AMIDOTRANSFERASE SUBUNIT A, MITOCHONDRIAL"/>
    <property type="match status" value="1"/>
</dbReference>
<dbReference type="HAMAP" id="MF_00120">
    <property type="entry name" value="GatA"/>
    <property type="match status" value="1"/>
</dbReference>
<evidence type="ECO:0000256" key="6">
    <source>
        <dbReference type="ARBA" id="ARBA00047407"/>
    </source>
</evidence>
<dbReference type="InterPro" id="IPR016130">
    <property type="entry name" value="Tyr_Pase_AS"/>
</dbReference>
<comment type="subcellular location">
    <subcellularLocation>
        <location evidence="9">Mitochondrion</location>
    </subcellularLocation>
</comment>
<dbReference type="PANTHER" id="PTHR11895">
    <property type="entry name" value="TRANSAMIDASE"/>
    <property type="match status" value="1"/>
</dbReference>
<keyword evidence="9" id="KW-0496">Mitochondrion</keyword>
<keyword evidence="12" id="KW-1185">Reference proteome</keyword>
<dbReference type="InterPro" id="IPR036928">
    <property type="entry name" value="AS_sf"/>
</dbReference>
<dbReference type="GO" id="GO:0070681">
    <property type="term" value="P:glutaminyl-tRNAGln biosynthesis via transamidation"/>
    <property type="evidence" value="ECO:0007669"/>
    <property type="project" value="UniProtKB-UniRule"/>
</dbReference>
<dbReference type="InterPro" id="IPR004412">
    <property type="entry name" value="GatA"/>
</dbReference>
<dbReference type="Proteomes" id="UP000188320">
    <property type="component" value="Unassembled WGS sequence"/>
</dbReference>
<dbReference type="GO" id="GO:0050567">
    <property type="term" value="F:glutaminyl-tRNA synthase (glutamine-hydrolyzing) activity"/>
    <property type="evidence" value="ECO:0007669"/>
    <property type="project" value="UniProtKB-UniRule"/>
</dbReference>
<dbReference type="SUPFAM" id="SSF75304">
    <property type="entry name" value="Amidase signature (AS) enzymes"/>
    <property type="match status" value="1"/>
</dbReference>
<dbReference type="InterPro" id="IPR000120">
    <property type="entry name" value="Amidase"/>
</dbReference>
<keyword evidence="4 9" id="KW-0067">ATP-binding</keyword>
<comment type="similarity">
    <text evidence="1 9">Belongs to the amidase family. GatA subfamily.</text>
</comment>
<dbReference type="PROSITE" id="PS00571">
    <property type="entry name" value="AMIDASES"/>
    <property type="match status" value="1"/>
</dbReference>